<dbReference type="PANTHER" id="PTHR28083:SF1">
    <property type="entry name" value="GOOD FOR FULL DBP5 ACTIVITY PROTEIN 2"/>
    <property type="match status" value="1"/>
</dbReference>
<dbReference type="InterPro" id="IPR048519">
    <property type="entry name" value="Gfd2/YDR514C-like_C"/>
</dbReference>
<dbReference type="EMBL" id="KN823425">
    <property type="protein sequence ID" value="KIO17143.1"/>
    <property type="molecule type" value="Genomic_DNA"/>
</dbReference>
<reference evidence="3" key="2">
    <citation type="submission" date="2015-01" db="EMBL/GenBank/DDBJ databases">
        <title>Evolutionary Origins and Diversification of the Mycorrhizal Mutualists.</title>
        <authorList>
            <consortium name="DOE Joint Genome Institute"/>
            <consortium name="Mycorrhizal Genomics Consortium"/>
            <person name="Kohler A."/>
            <person name="Kuo A."/>
            <person name="Nagy L.G."/>
            <person name="Floudas D."/>
            <person name="Copeland A."/>
            <person name="Barry K.W."/>
            <person name="Cichocki N."/>
            <person name="Veneault-Fourrey C."/>
            <person name="LaButti K."/>
            <person name="Lindquist E.A."/>
            <person name="Lipzen A."/>
            <person name="Lundell T."/>
            <person name="Morin E."/>
            <person name="Murat C."/>
            <person name="Riley R."/>
            <person name="Ohm R."/>
            <person name="Sun H."/>
            <person name="Tunlid A."/>
            <person name="Henrissat B."/>
            <person name="Grigoriev I.V."/>
            <person name="Hibbett D.S."/>
            <person name="Martin F."/>
        </authorList>
    </citation>
    <scope>NUCLEOTIDE SEQUENCE [LARGE SCALE GENOMIC DNA]</scope>
    <source>
        <strain evidence="3">MUT 4182</strain>
    </source>
</reference>
<dbReference type="HOGENOM" id="CLU_984166_0_0_1"/>
<keyword evidence="3" id="KW-1185">Reference proteome</keyword>
<organism evidence="2 3">
    <name type="scientific">Tulasnella calospora MUT 4182</name>
    <dbReference type="NCBI Taxonomy" id="1051891"/>
    <lineage>
        <taxon>Eukaryota</taxon>
        <taxon>Fungi</taxon>
        <taxon>Dikarya</taxon>
        <taxon>Basidiomycota</taxon>
        <taxon>Agaricomycotina</taxon>
        <taxon>Agaricomycetes</taxon>
        <taxon>Cantharellales</taxon>
        <taxon>Tulasnellaceae</taxon>
        <taxon>Tulasnella</taxon>
    </lineage>
</organism>
<protein>
    <recommendedName>
        <fullName evidence="1">Gfd2/YDR514C-like C-terminal domain-containing protein</fullName>
    </recommendedName>
</protein>
<dbReference type="OrthoDB" id="5953249at2759"/>
<reference evidence="2 3" key="1">
    <citation type="submission" date="2014-04" db="EMBL/GenBank/DDBJ databases">
        <authorList>
            <consortium name="DOE Joint Genome Institute"/>
            <person name="Kuo A."/>
            <person name="Girlanda M."/>
            <person name="Perotto S."/>
            <person name="Kohler A."/>
            <person name="Nagy L.G."/>
            <person name="Floudas D."/>
            <person name="Copeland A."/>
            <person name="Barry K.W."/>
            <person name="Cichocki N."/>
            <person name="Veneault-Fourrey C."/>
            <person name="LaButti K."/>
            <person name="Lindquist E.A."/>
            <person name="Lipzen A."/>
            <person name="Lundell T."/>
            <person name="Morin E."/>
            <person name="Murat C."/>
            <person name="Sun H."/>
            <person name="Tunlid A."/>
            <person name="Henrissat B."/>
            <person name="Grigoriev I.V."/>
            <person name="Hibbett D.S."/>
            <person name="Martin F."/>
            <person name="Nordberg H.P."/>
            <person name="Cantor M.N."/>
            <person name="Hua S.X."/>
        </authorList>
    </citation>
    <scope>NUCLEOTIDE SEQUENCE [LARGE SCALE GENOMIC DNA]</scope>
    <source>
        <strain evidence="2 3">MUT 4182</strain>
    </source>
</reference>
<evidence type="ECO:0000259" key="1">
    <source>
        <dbReference type="Pfam" id="PF21762"/>
    </source>
</evidence>
<dbReference type="Proteomes" id="UP000054248">
    <property type="component" value="Unassembled WGS sequence"/>
</dbReference>
<gene>
    <name evidence="2" type="ORF">M407DRAFT_33209</name>
</gene>
<dbReference type="STRING" id="1051891.A0A0C3K6X1"/>
<dbReference type="AlphaFoldDB" id="A0A0C3K6X1"/>
<dbReference type="PANTHER" id="PTHR28083">
    <property type="entry name" value="GOOD FOR FULL DBP5 ACTIVITY PROTEIN 2"/>
    <property type="match status" value="1"/>
</dbReference>
<sequence length="283" mass="33034">MTTENEPAVVGYYRYTDIMFEWHKTCPEDSVEQLKAFMYPGCLTSPENPLVDGGEGLEIWQGTMRANNEIRLLYSSAQIEYIRYWLYEMGITPQKIPIPRSQYIIPEDQLMNITPRLFKNDSELKKAQKELVKTNKRLKGVDSGMQAMRETFEKVRKLYQTPEKTATWCSIDLEDWEYDHTVITEFGYSLVQWEGQEEKRERGHWTVAGTPHNGTYVPDARDYYHYGDTVPMTKKDLIVRINALLSGLAERGPLFLVFHDPTSDVKFVNSRNLSQFFPLISRF</sequence>
<dbReference type="GO" id="GO:0005634">
    <property type="term" value="C:nucleus"/>
    <property type="evidence" value="ECO:0007669"/>
    <property type="project" value="TreeGrafter"/>
</dbReference>
<feature type="domain" description="Gfd2/YDR514C-like C-terminal" evidence="1">
    <location>
        <begin position="167"/>
        <end position="272"/>
    </location>
</feature>
<evidence type="ECO:0000313" key="3">
    <source>
        <dbReference type="Proteomes" id="UP000054248"/>
    </source>
</evidence>
<name>A0A0C3K6X1_9AGAM</name>
<evidence type="ECO:0000313" key="2">
    <source>
        <dbReference type="EMBL" id="KIO17143.1"/>
    </source>
</evidence>
<proteinExistence type="predicted"/>
<dbReference type="InterPro" id="IPR040151">
    <property type="entry name" value="Gfd2/YDR514C-like"/>
</dbReference>
<dbReference type="Pfam" id="PF21762">
    <property type="entry name" value="DEDDh_C"/>
    <property type="match status" value="1"/>
</dbReference>
<accession>A0A0C3K6X1</accession>